<proteinExistence type="predicted"/>
<dbReference type="STRING" id="234267.Acid_4339"/>
<evidence type="ECO:0008006" key="3">
    <source>
        <dbReference type="Google" id="ProtNLM"/>
    </source>
</evidence>
<dbReference type="EMBL" id="CP000473">
    <property type="protein sequence ID" value="ABJ85301.1"/>
    <property type="molecule type" value="Genomic_DNA"/>
</dbReference>
<dbReference type="AlphaFoldDB" id="Q01YG4"/>
<evidence type="ECO:0000313" key="2">
    <source>
        <dbReference type="EMBL" id="ABJ85301.1"/>
    </source>
</evidence>
<name>Q01YG4_SOLUE</name>
<evidence type="ECO:0000256" key="1">
    <source>
        <dbReference type="SAM" id="SignalP"/>
    </source>
</evidence>
<keyword evidence="1" id="KW-0732">Signal</keyword>
<reference evidence="2" key="1">
    <citation type="submission" date="2006-10" db="EMBL/GenBank/DDBJ databases">
        <title>Complete sequence of Solibacter usitatus Ellin6076.</title>
        <authorList>
            <consortium name="US DOE Joint Genome Institute"/>
            <person name="Copeland A."/>
            <person name="Lucas S."/>
            <person name="Lapidus A."/>
            <person name="Barry K."/>
            <person name="Detter J.C."/>
            <person name="Glavina del Rio T."/>
            <person name="Hammon N."/>
            <person name="Israni S."/>
            <person name="Dalin E."/>
            <person name="Tice H."/>
            <person name="Pitluck S."/>
            <person name="Thompson L.S."/>
            <person name="Brettin T."/>
            <person name="Bruce D."/>
            <person name="Han C."/>
            <person name="Tapia R."/>
            <person name="Gilna P."/>
            <person name="Schmutz J."/>
            <person name="Larimer F."/>
            <person name="Land M."/>
            <person name="Hauser L."/>
            <person name="Kyrpides N."/>
            <person name="Mikhailova N."/>
            <person name="Janssen P.H."/>
            <person name="Kuske C.R."/>
            <person name="Richardson P."/>
        </authorList>
    </citation>
    <scope>NUCLEOTIDE SEQUENCE</scope>
    <source>
        <strain evidence="2">Ellin6076</strain>
    </source>
</reference>
<dbReference type="eggNOG" id="ENOG502ZII0">
    <property type="taxonomic scope" value="Bacteria"/>
</dbReference>
<dbReference type="OrthoDB" id="122887at2"/>
<protein>
    <recommendedName>
        <fullName evidence="3">Lipocalin-like domain-containing protein</fullName>
    </recommendedName>
</protein>
<dbReference type="HOGENOM" id="CLU_2071584_0_0_0"/>
<sequence length="118" mass="12315" precursor="true">MLKLACVLLLCISGAFAADVSGAWQFSVNTSQGSGSPTVTLQQQGDKLTGTFHSLILGDAKLAGSVKGNTIEFAFEGDVQGQKLKITYKGTIESPTAMKGTAVYSGVDDHVTWSASKK</sequence>
<dbReference type="InParanoid" id="Q01YG4"/>
<feature type="signal peptide" evidence="1">
    <location>
        <begin position="1"/>
        <end position="17"/>
    </location>
</feature>
<gene>
    <name evidence="2" type="ordered locus">Acid_4339</name>
</gene>
<organism evidence="2">
    <name type="scientific">Solibacter usitatus (strain Ellin6076)</name>
    <dbReference type="NCBI Taxonomy" id="234267"/>
    <lineage>
        <taxon>Bacteria</taxon>
        <taxon>Pseudomonadati</taxon>
        <taxon>Acidobacteriota</taxon>
        <taxon>Terriglobia</taxon>
        <taxon>Bryobacterales</taxon>
        <taxon>Solibacteraceae</taxon>
        <taxon>Candidatus Solibacter</taxon>
    </lineage>
</organism>
<accession>Q01YG4</accession>
<feature type="chain" id="PRO_5004162703" description="Lipocalin-like domain-containing protein" evidence="1">
    <location>
        <begin position="18"/>
        <end position="118"/>
    </location>
</feature>
<dbReference type="KEGG" id="sus:Acid_4339"/>